<dbReference type="EMBL" id="VUJU01003688">
    <property type="protein sequence ID" value="KAF0757060.1"/>
    <property type="molecule type" value="Genomic_DNA"/>
</dbReference>
<name>A0A6G0YJE5_APHCR</name>
<comment type="similarity">
    <text evidence="1 4">Belongs to the insulin family.</text>
</comment>
<keyword evidence="4" id="KW-0964">Secreted</keyword>
<evidence type="ECO:0000256" key="4">
    <source>
        <dbReference type="RuleBase" id="RU000406"/>
    </source>
</evidence>
<dbReference type="AlphaFoldDB" id="A0A6G0YJE5"/>
<comment type="subcellular location">
    <subcellularLocation>
        <location evidence="4">Secreted</location>
    </subcellularLocation>
</comment>
<comment type="caution">
    <text evidence="7">The sequence shown here is derived from an EMBL/GenBank/DDBJ whole genome shotgun (WGS) entry which is preliminary data.</text>
</comment>
<gene>
    <name evidence="7" type="ORF">FWK35_00028516</name>
</gene>
<dbReference type="InterPro" id="IPR022353">
    <property type="entry name" value="Insulin_CS"/>
</dbReference>
<organism evidence="7 8">
    <name type="scientific">Aphis craccivora</name>
    <name type="common">Cowpea aphid</name>
    <dbReference type="NCBI Taxonomy" id="307492"/>
    <lineage>
        <taxon>Eukaryota</taxon>
        <taxon>Metazoa</taxon>
        <taxon>Ecdysozoa</taxon>
        <taxon>Arthropoda</taxon>
        <taxon>Hexapoda</taxon>
        <taxon>Insecta</taxon>
        <taxon>Pterygota</taxon>
        <taxon>Neoptera</taxon>
        <taxon>Paraneoptera</taxon>
        <taxon>Hemiptera</taxon>
        <taxon>Sternorrhyncha</taxon>
        <taxon>Aphidomorpha</taxon>
        <taxon>Aphidoidea</taxon>
        <taxon>Aphididae</taxon>
        <taxon>Aphidini</taxon>
        <taxon>Aphis</taxon>
        <taxon>Aphis</taxon>
    </lineage>
</organism>
<dbReference type="InterPro" id="IPR022352">
    <property type="entry name" value="Ins/IGF/rlx"/>
</dbReference>
<dbReference type="SUPFAM" id="SSF56994">
    <property type="entry name" value="Insulin-like"/>
    <property type="match status" value="1"/>
</dbReference>
<keyword evidence="3 5" id="KW-0732">Signal</keyword>
<accession>A0A6G0YJE5</accession>
<dbReference type="SMART" id="SM00078">
    <property type="entry name" value="IlGF"/>
    <property type="match status" value="1"/>
</dbReference>
<proteinExistence type="inferred from homology"/>
<feature type="domain" description="Insulin-like" evidence="6">
    <location>
        <begin position="34"/>
        <end position="92"/>
    </location>
</feature>
<evidence type="ECO:0000313" key="8">
    <source>
        <dbReference type="Proteomes" id="UP000478052"/>
    </source>
</evidence>
<feature type="chain" id="PRO_5026130517" evidence="5">
    <location>
        <begin position="21"/>
        <end position="133"/>
    </location>
</feature>
<keyword evidence="2" id="KW-0165">Cleavage on pair of basic residues</keyword>
<evidence type="ECO:0000256" key="5">
    <source>
        <dbReference type="SAM" id="SignalP"/>
    </source>
</evidence>
<sequence>MMWYKNVVIILVTYNMMVDCAPRTPEIIEWNVENHFCGSSIPIVMGLICKLPESIPVQVEDTTINQRSRVRRGIVDDCCKSACTLIYMQSYCHEELVRISTDQPIIRYHRSQNTATIKIPKETTSTTVEGINN</sequence>
<dbReference type="GO" id="GO:0005179">
    <property type="term" value="F:hormone activity"/>
    <property type="evidence" value="ECO:0007669"/>
    <property type="project" value="InterPro"/>
</dbReference>
<protein>
    <submittedName>
        <fullName evidence="7">Bombyxin B-12-like</fullName>
    </submittedName>
</protein>
<evidence type="ECO:0000256" key="2">
    <source>
        <dbReference type="ARBA" id="ARBA00022685"/>
    </source>
</evidence>
<evidence type="ECO:0000256" key="3">
    <source>
        <dbReference type="ARBA" id="ARBA00022729"/>
    </source>
</evidence>
<evidence type="ECO:0000256" key="1">
    <source>
        <dbReference type="ARBA" id="ARBA00009034"/>
    </source>
</evidence>
<evidence type="ECO:0000313" key="7">
    <source>
        <dbReference type="EMBL" id="KAF0757060.1"/>
    </source>
</evidence>
<reference evidence="7 8" key="1">
    <citation type="submission" date="2019-08" db="EMBL/GenBank/DDBJ databases">
        <title>Whole genome of Aphis craccivora.</title>
        <authorList>
            <person name="Voronova N.V."/>
            <person name="Shulinski R.S."/>
            <person name="Bandarenka Y.V."/>
            <person name="Zhorov D.G."/>
            <person name="Warner D."/>
        </authorList>
    </citation>
    <scope>NUCLEOTIDE SEQUENCE [LARGE SCALE GENOMIC DNA]</scope>
    <source>
        <strain evidence="7">180601</strain>
        <tissue evidence="7">Whole Body</tissue>
    </source>
</reference>
<dbReference type="Gene3D" id="1.10.100.10">
    <property type="entry name" value="Insulin-like"/>
    <property type="match status" value="1"/>
</dbReference>
<dbReference type="InterPro" id="IPR036438">
    <property type="entry name" value="Insulin-like_sf"/>
</dbReference>
<evidence type="ECO:0000259" key="6">
    <source>
        <dbReference type="SMART" id="SM00078"/>
    </source>
</evidence>
<dbReference type="OrthoDB" id="10019596at2759"/>
<dbReference type="Pfam" id="PF00049">
    <property type="entry name" value="Insulin"/>
    <property type="match status" value="1"/>
</dbReference>
<dbReference type="InterPro" id="IPR016179">
    <property type="entry name" value="Insulin-like"/>
</dbReference>
<dbReference type="PROSITE" id="PS00262">
    <property type="entry name" value="INSULIN"/>
    <property type="match status" value="1"/>
</dbReference>
<dbReference type="GO" id="GO:0005576">
    <property type="term" value="C:extracellular region"/>
    <property type="evidence" value="ECO:0007669"/>
    <property type="project" value="UniProtKB-SubCell"/>
</dbReference>
<feature type="signal peptide" evidence="5">
    <location>
        <begin position="1"/>
        <end position="20"/>
    </location>
</feature>
<dbReference type="PRINTS" id="PR00276">
    <property type="entry name" value="INSULINFAMLY"/>
</dbReference>
<dbReference type="Proteomes" id="UP000478052">
    <property type="component" value="Unassembled WGS sequence"/>
</dbReference>
<keyword evidence="8" id="KW-1185">Reference proteome</keyword>